<feature type="region of interest" description="Disordered" evidence="1">
    <location>
        <begin position="1"/>
        <end position="27"/>
    </location>
</feature>
<feature type="region of interest" description="Disordered" evidence="1">
    <location>
        <begin position="44"/>
        <end position="74"/>
    </location>
</feature>
<feature type="compositionally biased region" description="Basic and acidic residues" evidence="1">
    <location>
        <begin position="17"/>
        <end position="26"/>
    </location>
</feature>
<organism evidence="2 3">
    <name type="scientific">Aspergillus eucalypticola (strain CBS 122712 / IBT 29274)</name>
    <dbReference type="NCBI Taxonomy" id="1448314"/>
    <lineage>
        <taxon>Eukaryota</taxon>
        <taxon>Fungi</taxon>
        <taxon>Dikarya</taxon>
        <taxon>Ascomycota</taxon>
        <taxon>Pezizomycotina</taxon>
        <taxon>Eurotiomycetes</taxon>
        <taxon>Eurotiomycetidae</taxon>
        <taxon>Eurotiales</taxon>
        <taxon>Aspergillaceae</taxon>
        <taxon>Aspergillus</taxon>
        <taxon>Aspergillus subgen. Circumdati</taxon>
    </lineage>
</organism>
<evidence type="ECO:0000256" key="1">
    <source>
        <dbReference type="SAM" id="MobiDB-lite"/>
    </source>
</evidence>
<dbReference type="RefSeq" id="XP_025387651.1">
    <property type="nucleotide sequence ID" value="XM_025537381.1"/>
</dbReference>
<comment type="caution">
    <text evidence="2">The sequence shown here is derived from an EMBL/GenBank/DDBJ whole genome shotgun (WGS) entry which is preliminary data.</text>
</comment>
<gene>
    <name evidence="2" type="ORF">BO83DRAFT_47573</name>
</gene>
<dbReference type="GeneID" id="37059343"/>
<name>A0A317VCS4_ASPEC</name>
<dbReference type="EMBL" id="MSFU01000014">
    <property type="protein sequence ID" value="PWY72056.1"/>
    <property type="molecule type" value="Genomic_DNA"/>
</dbReference>
<evidence type="ECO:0000313" key="3">
    <source>
        <dbReference type="Proteomes" id="UP000246171"/>
    </source>
</evidence>
<sequence>MNPSQEKKGRGRGSGRGKREWDEGSTKRRWVCWQHQQQKALDWIWGGEEEEKRRKREGKGREEQERDDEKGMDGIPLAEFRQATEPVSASFQLLWCGWMTDFWRGGERESSRRAAKELSNKSVVKSQESEVGISLFFTPSFLSLSFFPQAPISKGLDLEELLLVKLPAYTDIPLGENQDTHAFCSYSIPI</sequence>
<keyword evidence="3" id="KW-1185">Reference proteome</keyword>
<protein>
    <submittedName>
        <fullName evidence="2">Uncharacterized protein</fullName>
    </submittedName>
</protein>
<dbReference type="AlphaFoldDB" id="A0A317VCS4"/>
<feature type="compositionally biased region" description="Basic and acidic residues" evidence="1">
    <location>
        <begin position="59"/>
        <end position="72"/>
    </location>
</feature>
<dbReference type="Proteomes" id="UP000246171">
    <property type="component" value="Unassembled WGS sequence"/>
</dbReference>
<accession>A0A317VCS4</accession>
<proteinExistence type="predicted"/>
<evidence type="ECO:0000313" key="2">
    <source>
        <dbReference type="EMBL" id="PWY72056.1"/>
    </source>
</evidence>
<dbReference type="VEuPathDB" id="FungiDB:BO83DRAFT_47573"/>
<reference evidence="2" key="1">
    <citation type="submission" date="2016-12" db="EMBL/GenBank/DDBJ databases">
        <title>The genomes of Aspergillus section Nigri reveals drivers in fungal speciation.</title>
        <authorList>
            <consortium name="DOE Joint Genome Institute"/>
            <person name="Vesth T.C."/>
            <person name="Nybo J."/>
            <person name="Theobald S."/>
            <person name="Brandl J."/>
            <person name="Frisvad J.C."/>
            <person name="Nielsen K.F."/>
            <person name="Lyhne E.K."/>
            <person name="Kogle M.E."/>
            <person name="Kuo A."/>
            <person name="Riley R."/>
            <person name="Clum A."/>
            <person name="Nolan M."/>
            <person name="Lipzen A."/>
            <person name="Salamov A."/>
            <person name="Henrissat B."/>
            <person name="Wiebenga A."/>
            <person name="De vries R.P."/>
            <person name="Grigoriev I.V."/>
            <person name="Mortensen U.H."/>
            <person name="Andersen M.R."/>
            <person name="Baker S.E."/>
        </authorList>
    </citation>
    <scope>NUCLEOTIDE SEQUENCE</scope>
    <source>
        <strain evidence="2">CBS 122712</strain>
    </source>
</reference>